<comment type="caution">
    <text evidence="3">The sequence shown here is derived from an EMBL/GenBank/DDBJ whole genome shotgun (WGS) entry which is preliminary data.</text>
</comment>
<dbReference type="EMBL" id="BSUN01000001">
    <property type="protein sequence ID" value="GMA36516.1"/>
    <property type="molecule type" value="Genomic_DNA"/>
</dbReference>
<evidence type="ECO:0008006" key="5">
    <source>
        <dbReference type="Google" id="ProtNLM"/>
    </source>
</evidence>
<dbReference type="Proteomes" id="UP001157125">
    <property type="component" value="Unassembled WGS sequence"/>
</dbReference>
<organism evidence="3 4">
    <name type="scientific">Demequina litorisediminis</name>
    <dbReference type="NCBI Taxonomy" id="1849022"/>
    <lineage>
        <taxon>Bacteria</taxon>
        <taxon>Bacillati</taxon>
        <taxon>Actinomycetota</taxon>
        <taxon>Actinomycetes</taxon>
        <taxon>Micrococcales</taxon>
        <taxon>Demequinaceae</taxon>
        <taxon>Demequina</taxon>
    </lineage>
</organism>
<accession>A0ABQ6IGG2</accession>
<keyword evidence="2" id="KW-0472">Membrane</keyword>
<protein>
    <recommendedName>
        <fullName evidence="5">DUF4129 domain-containing protein</fullName>
    </recommendedName>
</protein>
<feature type="region of interest" description="Disordered" evidence="1">
    <location>
        <begin position="1"/>
        <end position="44"/>
    </location>
</feature>
<gene>
    <name evidence="3" type="ORF">GCM10025876_27200</name>
</gene>
<keyword evidence="2" id="KW-0812">Transmembrane</keyword>
<evidence type="ECO:0000256" key="2">
    <source>
        <dbReference type="SAM" id="Phobius"/>
    </source>
</evidence>
<proteinExistence type="predicted"/>
<feature type="transmembrane region" description="Helical" evidence="2">
    <location>
        <begin position="79"/>
        <end position="99"/>
    </location>
</feature>
<reference evidence="4" key="1">
    <citation type="journal article" date="2019" name="Int. J. Syst. Evol. Microbiol.">
        <title>The Global Catalogue of Microorganisms (GCM) 10K type strain sequencing project: providing services to taxonomists for standard genome sequencing and annotation.</title>
        <authorList>
            <consortium name="The Broad Institute Genomics Platform"/>
            <consortium name="The Broad Institute Genome Sequencing Center for Infectious Disease"/>
            <person name="Wu L."/>
            <person name="Ma J."/>
        </authorList>
    </citation>
    <scope>NUCLEOTIDE SEQUENCE [LARGE SCALE GENOMIC DNA]</scope>
    <source>
        <strain evidence="4">NBRC 112299</strain>
    </source>
</reference>
<evidence type="ECO:0000256" key="1">
    <source>
        <dbReference type="SAM" id="MobiDB-lite"/>
    </source>
</evidence>
<keyword evidence="4" id="KW-1185">Reference proteome</keyword>
<evidence type="ECO:0000313" key="3">
    <source>
        <dbReference type="EMBL" id="GMA36516.1"/>
    </source>
</evidence>
<keyword evidence="2" id="KW-1133">Transmembrane helix</keyword>
<evidence type="ECO:0000313" key="4">
    <source>
        <dbReference type="Proteomes" id="UP001157125"/>
    </source>
</evidence>
<name>A0ABQ6IGG2_9MICO</name>
<sequence>MTSTWREPPRRAPPDGPDTCTSPFRWSRTPTKRVAGPPRSLAKSEYQTEPSTWLDSISRWIQDFINGFGDFGVGFSPGGTIAVIVLIAALIGLVVWLVMGPMRRSRAAAASAPVWEDDARSAEEMEAAARGAADRGDWDLAVTEIFRATVRKAR</sequence>